<dbReference type="InterPro" id="IPR013708">
    <property type="entry name" value="Shikimate_DH-bd_N"/>
</dbReference>
<dbReference type="NCBIfam" id="TIGR01809">
    <property type="entry name" value="Shik-DH-AROM"/>
    <property type="match status" value="1"/>
</dbReference>
<dbReference type="Pfam" id="PF08501">
    <property type="entry name" value="Shikimate_dh_N"/>
    <property type="match status" value="1"/>
</dbReference>
<keyword evidence="2" id="KW-0028">Amino-acid biosynthesis</keyword>
<dbReference type="SUPFAM" id="SSF53223">
    <property type="entry name" value="Aminoacid dehydrogenase-like, N-terminal domain"/>
    <property type="match status" value="1"/>
</dbReference>
<comment type="pathway">
    <text evidence="1">Metabolic intermediate biosynthesis; chorismate biosynthesis; chorismate from D-erythrose 4-phosphate and phosphoenolpyruvate: step 4/7.</text>
</comment>
<feature type="domain" description="Shikimate dehydrogenase substrate binding N-terminal" evidence="3">
    <location>
        <begin position="17"/>
        <end position="99"/>
    </location>
</feature>
<evidence type="ECO:0000313" key="5">
    <source>
        <dbReference type="EMBL" id="MCP2178375.1"/>
    </source>
</evidence>
<reference evidence="5 6" key="1">
    <citation type="submission" date="2022-06" db="EMBL/GenBank/DDBJ databases">
        <title>Genomic Encyclopedia of Archaeal and Bacterial Type Strains, Phase II (KMG-II): from individual species to whole genera.</title>
        <authorList>
            <person name="Goeker M."/>
        </authorList>
    </citation>
    <scope>NUCLEOTIDE SEQUENCE [LARGE SCALE GENOMIC DNA]</scope>
    <source>
        <strain evidence="5 6">DSM 44693</strain>
    </source>
</reference>
<sequence length="282" mass="28680">MPVTPDSPSTRVRRAAVLGSPIGHSRSPDLHLAAYRALGLVHWSYERIECTAEALPALVDGLDDSFIGLSVTMPAKVAALQYASTVTDRARLVGSANTLVRTDSGRWHADCTDIDGVTGALAELGVTDVAGEPVVLVGAGGTARPALAALASAGAGPVTVVVRDIARAAGLRRLATDLGITLATLPFEPSVELTAACARSSVVVSTVPADAAAHITESMAAASRLLDAIYHPWPTPAAAAVTDAGGRVVGGLVMLLNQAVTQVEAFTGLPAPRAQMAAALTD</sequence>
<dbReference type="InterPro" id="IPR036291">
    <property type="entry name" value="NAD(P)-bd_dom_sf"/>
</dbReference>
<comment type="caution">
    <text evidence="5">The sequence shown here is derived from an EMBL/GenBank/DDBJ whole genome shotgun (WGS) entry which is preliminary data.</text>
</comment>
<dbReference type="PANTHER" id="PTHR21089:SF1">
    <property type="entry name" value="BIFUNCTIONAL 3-DEHYDROQUINATE DEHYDRATASE_SHIKIMATE DEHYDROGENASE, CHLOROPLASTIC"/>
    <property type="match status" value="1"/>
</dbReference>
<dbReference type="InterPro" id="IPR022893">
    <property type="entry name" value="Shikimate_DH_fam"/>
</dbReference>
<dbReference type="NCBIfam" id="NF001311">
    <property type="entry name" value="PRK00258.1-3"/>
    <property type="match status" value="1"/>
</dbReference>
<evidence type="ECO:0000313" key="6">
    <source>
        <dbReference type="Proteomes" id="UP001206895"/>
    </source>
</evidence>
<evidence type="ECO:0000256" key="2">
    <source>
        <dbReference type="ARBA" id="ARBA00023141"/>
    </source>
</evidence>
<keyword evidence="6" id="KW-1185">Reference proteome</keyword>
<feature type="domain" description="SDH C-terminal" evidence="4">
    <location>
        <begin position="251"/>
        <end position="280"/>
    </location>
</feature>
<dbReference type="SUPFAM" id="SSF51735">
    <property type="entry name" value="NAD(P)-binding Rossmann-fold domains"/>
    <property type="match status" value="1"/>
</dbReference>
<keyword evidence="2" id="KW-0057">Aromatic amino acid biosynthesis</keyword>
<gene>
    <name evidence="5" type="ORF">LX13_004216</name>
</gene>
<organism evidence="5 6">
    <name type="scientific">Williamsia maris</name>
    <dbReference type="NCBI Taxonomy" id="72806"/>
    <lineage>
        <taxon>Bacteria</taxon>
        <taxon>Bacillati</taxon>
        <taxon>Actinomycetota</taxon>
        <taxon>Actinomycetes</taxon>
        <taxon>Mycobacteriales</taxon>
        <taxon>Nocardiaceae</taxon>
        <taxon>Williamsia</taxon>
    </lineage>
</organism>
<dbReference type="InterPro" id="IPR046346">
    <property type="entry name" value="Aminoacid_DH-like_N_sf"/>
</dbReference>
<dbReference type="Pfam" id="PF18317">
    <property type="entry name" value="SDH_C"/>
    <property type="match status" value="1"/>
</dbReference>
<dbReference type="PANTHER" id="PTHR21089">
    <property type="entry name" value="SHIKIMATE DEHYDROGENASE"/>
    <property type="match status" value="1"/>
</dbReference>
<dbReference type="Proteomes" id="UP001206895">
    <property type="component" value="Unassembled WGS sequence"/>
</dbReference>
<name>A0ABT1HKB2_9NOCA</name>
<dbReference type="EMBL" id="JAMTCJ010000004">
    <property type="protein sequence ID" value="MCP2178375.1"/>
    <property type="molecule type" value="Genomic_DNA"/>
</dbReference>
<evidence type="ECO:0000256" key="1">
    <source>
        <dbReference type="ARBA" id="ARBA00004871"/>
    </source>
</evidence>
<dbReference type="Gene3D" id="3.40.50.10860">
    <property type="entry name" value="Leucine Dehydrogenase, chain A, domain 1"/>
    <property type="match status" value="1"/>
</dbReference>
<dbReference type="RefSeq" id="WP_253663291.1">
    <property type="nucleotide sequence ID" value="NZ_BAAAJQ010000003.1"/>
</dbReference>
<proteinExistence type="predicted"/>
<dbReference type="InterPro" id="IPR010110">
    <property type="entry name" value="Shikimate_DH_AroM-type"/>
</dbReference>
<protein>
    <submittedName>
        <fullName evidence="5">Shikimate dehydrogenase</fullName>
    </submittedName>
</protein>
<accession>A0ABT1HKB2</accession>
<evidence type="ECO:0000259" key="3">
    <source>
        <dbReference type="Pfam" id="PF08501"/>
    </source>
</evidence>
<evidence type="ECO:0000259" key="4">
    <source>
        <dbReference type="Pfam" id="PF18317"/>
    </source>
</evidence>
<dbReference type="InterPro" id="IPR041121">
    <property type="entry name" value="SDH_C"/>
</dbReference>
<dbReference type="Gene3D" id="3.40.50.720">
    <property type="entry name" value="NAD(P)-binding Rossmann-like Domain"/>
    <property type="match status" value="1"/>
</dbReference>